<proteinExistence type="predicted"/>
<dbReference type="STRING" id="517418.Ctha_1027"/>
<dbReference type="HOGENOM" id="CLU_126515_1_0_10"/>
<sequence length="102" mass="11606">MQKPKHHLLICASFRAGGTPQGICYKKESLQLMQYLEDELSDRGMTDVMISTTGCLNVCERGPIIVVYPEGYWYGQIENEEMIDEILDALEEGQAKEEYLLS</sequence>
<dbReference type="AlphaFoldDB" id="B3QXW3"/>
<dbReference type="OrthoDB" id="99480at2"/>
<dbReference type="eggNOG" id="COG3411">
    <property type="taxonomic scope" value="Bacteria"/>
</dbReference>
<dbReference type="SUPFAM" id="SSF52833">
    <property type="entry name" value="Thioredoxin-like"/>
    <property type="match status" value="1"/>
</dbReference>
<gene>
    <name evidence="1" type="ordered locus">Ctha_1027</name>
</gene>
<dbReference type="Gene3D" id="3.40.30.10">
    <property type="entry name" value="Glutaredoxin"/>
    <property type="match status" value="1"/>
</dbReference>
<dbReference type="KEGG" id="cts:Ctha_1027"/>
<dbReference type="Proteomes" id="UP000001208">
    <property type="component" value="Chromosome"/>
</dbReference>
<dbReference type="RefSeq" id="WP_012499575.1">
    <property type="nucleotide sequence ID" value="NC_011026.1"/>
</dbReference>
<dbReference type="EMBL" id="CP001100">
    <property type="protein sequence ID" value="ACF13491.1"/>
    <property type="molecule type" value="Genomic_DNA"/>
</dbReference>
<keyword evidence="2" id="KW-1185">Reference proteome</keyword>
<name>B3QXW3_CHLT3</name>
<dbReference type="CDD" id="cd02980">
    <property type="entry name" value="TRX_Fd_family"/>
    <property type="match status" value="1"/>
</dbReference>
<evidence type="ECO:0000313" key="1">
    <source>
        <dbReference type="EMBL" id="ACF13491.1"/>
    </source>
</evidence>
<dbReference type="InterPro" id="IPR036249">
    <property type="entry name" value="Thioredoxin-like_sf"/>
</dbReference>
<reference evidence="1 2" key="1">
    <citation type="submission" date="2008-06" db="EMBL/GenBank/DDBJ databases">
        <title>Complete sequence of Chloroherpeton thalassium ATCC 35110.</title>
        <authorList>
            <consortium name="US DOE Joint Genome Institute"/>
            <person name="Lucas S."/>
            <person name="Copeland A."/>
            <person name="Lapidus A."/>
            <person name="Glavina del Rio T."/>
            <person name="Dalin E."/>
            <person name="Tice H."/>
            <person name="Bruce D."/>
            <person name="Goodwin L."/>
            <person name="Pitluck S."/>
            <person name="Schmutz J."/>
            <person name="Larimer F."/>
            <person name="Land M."/>
            <person name="Hauser L."/>
            <person name="Kyrpides N."/>
            <person name="Mikhailova N."/>
            <person name="Liu Z."/>
            <person name="Li T."/>
            <person name="Zhao F."/>
            <person name="Overmann J."/>
            <person name="Bryant D.A."/>
            <person name="Richardson P."/>
        </authorList>
    </citation>
    <scope>NUCLEOTIDE SEQUENCE [LARGE SCALE GENOMIC DNA]</scope>
    <source>
        <strain evidence="2">ATCC 35110 / GB-78</strain>
    </source>
</reference>
<protein>
    <submittedName>
        <fullName evidence="1">Ferredoxin, 2Fe-2S</fullName>
    </submittedName>
</protein>
<accession>B3QXW3</accession>
<organism evidence="1 2">
    <name type="scientific">Chloroherpeton thalassium (strain ATCC 35110 / GB-78)</name>
    <dbReference type="NCBI Taxonomy" id="517418"/>
    <lineage>
        <taxon>Bacteria</taxon>
        <taxon>Pseudomonadati</taxon>
        <taxon>Chlorobiota</taxon>
        <taxon>Chlorobiia</taxon>
        <taxon>Chlorobiales</taxon>
        <taxon>Chloroherpetonaceae</taxon>
        <taxon>Chloroherpeton</taxon>
    </lineage>
</organism>
<evidence type="ECO:0000313" key="2">
    <source>
        <dbReference type="Proteomes" id="UP000001208"/>
    </source>
</evidence>